<reference evidence="1" key="1">
    <citation type="submission" date="2022-02" db="EMBL/GenBank/DDBJ databases">
        <title>Plant Genome Project.</title>
        <authorList>
            <person name="Zhang R.-G."/>
        </authorList>
    </citation>
    <scope>NUCLEOTIDE SEQUENCE</scope>
    <source>
        <strain evidence="1">AT1</strain>
    </source>
</reference>
<sequence length="154" mass="17617">MRSVDAIYEVAATSLIAICERIDLDLTALHVILKFNELFDELVSSQETRIAFGTLERSSKVTKPKLGKIEIESCMGVVFLLYPSFASLLDIEKLSQGCATWLLLEQSLLWKEVNELNRKKSVVWLMGEEWARVLFAHEVYRKLFVFQASRSSNL</sequence>
<dbReference type="Proteomes" id="UP001062846">
    <property type="component" value="Chromosome 3"/>
</dbReference>
<comment type="caution">
    <text evidence="1">The sequence shown here is derived from an EMBL/GenBank/DDBJ whole genome shotgun (WGS) entry which is preliminary data.</text>
</comment>
<organism evidence="1 2">
    <name type="scientific">Rhododendron molle</name>
    <name type="common">Chinese azalea</name>
    <name type="synonym">Azalea mollis</name>
    <dbReference type="NCBI Taxonomy" id="49168"/>
    <lineage>
        <taxon>Eukaryota</taxon>
        <taxon>Viridiplantae</taxon>
        <taxon>Streptophyta</taxon>
        <taxon>Embryophyta</taxon>
        <taxon>Tracheophyta</taxon>
        <taxon>Spermatophyta</taxon>
        <taxon>Magnoliopsida</taxon>
        <taxon>eudicotyledons</taxon>
        <taxon>Gunneridae</taxon>
        <taxon>Pentapetalae</taxon>
        <taxon>asterids</taxon>
        <taxon>Ericales</taxon>
        <taxon>Ericaceae</taxon>
        <taxon>Ericoideae</taxon>
        <taxon>Rhodoreae</taxon>
        <taxon>Rhododendron</taxon>
    </lineage>
</organism>
<gene>
    <name evidence="1" type="ORF">RHMOL_Rhmol03G0116500</name>
</gene>
<name>A0ACC0PFP9_RHOML</name>
<proteinExistence type="predicted"/>
<keyword evidence="2" id="KW-1185">Reference proteome</keyword>
<protein>
    <submittedName>
        <fullName evidence="1">Uncharacterized protein</fullName>
    </submittedName>
</protein>
<dbReference type="EMBL" id="CM046390">
    <property type="protein sequence ID" value="KAI8563513.1"/>
    <property type="molecule type" value="Genomic_DNA"/>
</dbReference>
<evidence type="ECO:0000313" key="1">
    <source>
        <dbReference type="EMBL" id="KAI8563513.1"/>
    </source>
</evidence>
<accession>A0ACC0PFP9</accession>
<evidence type="ECO:0000313" key="2">
    <source>
        <dbReference type="Proteomes" id="UP001062846"/>
    </source>
</evidence>